<gene>
    <name evidence="2" type="ORF">LHA35_22570</name>
</gene>
<reference evidence="2" key="1">
    <citation type="submission" date="2021-10" db="EMBL/GenBank/DDBJ databases">
        <title>Roseicella aerolatum sp. nov., isolated from aerosols of e-waste dismantling site.</title>
        <authorList>
            <person name="Qin T."/>
        </authorList>
    </citation>
    <scope>NUCLEOTIDE SEQUENCE</scope>
    <source>
        <strain evidence="2">GB24</strain>
    </source>
</reference>
<sequence length="416" mass="41971">MRILYLHQHFSTPAGATGTRSFALARALAARGHAVTLACGQYAGAVTGLAGGFRRGRREGAVGPFRVVEYAIPCGNAQGLPARAAAFLRYAARATALALAETWDVVVASSTPLTVALPALAARRLRGTPFVFEIRDPWPELPRAMGVGSPPLWAGLGALAGAACRGASAVIALSEGMARTAVAHGAAPGAVSVLPNGCDLDLFGPHVPPWRPAGLPAGTVLAVYAGAHGVANGLGQVLGAAALLQAEGAPVTLLLVGEGAEKPVLQARAAALGLRNLRFLDPLPKPRLAGLLAGSDIGLQCLAPVPEFAELTAPNKLMDYLASGLPVVANLGGATARLLAGDGEGPCGIATPPGDAVALAGALAALAADPARRVAMRAAARGLAERRWDRRLLAGRFCEVVEAAATAPALRAVAVA</sequence>
<feature type="domain" description="Glycosyltransferase subfamily 4-like N-terminal" evidence="1">
    <location>
        <begin position="17"/>
        <end position="197"/>
    </location>
</feature>
<name>A0A9X1IJH7_9PROT</name>
<dbReference type="RefSeq" id="WP_226612314.1">
    <property type="nucleotide sequence ID" value="NZ_JAJAQI010000045.1"/>
</dbReference>
<dbReference type="Gene3D" id="3.40.50.2000">
    <property type="entry name" value="Glycogen Phosphorylase B"/>
    <property type="match status" value="2"/>
</dbReference>
<dbReference type="InterPro" id="IPR050194">
    <property type="entry name" value="Glycosyltransferase_grp1"/>
</dbReference>
<dbReference type="Pfam" id="PF13692">
    <property type="entry name" value="Glyco_trans_1_4"/>
    <property type="match status" value="1"/>
</dbReference>
<dbReference type="SUPFAM" id="SSF53756">
    <property type="entry name" value="UDP-Glycosyltransferase/glycogen phosphorylase"/>
    <property type="match status" value="1"/>
</dbReference>
<dbReference type="PANTHER" id="PTHR45947">
    <property type="entry name" value="SULFOQUINOVOSYL TRANSFERASE SQD2"/>
    <property type="match status" value="1"/>
</dbReference>
<evidence type="ECO:0000259" key="1">
    <source>
        <dbReference type="Pfam" id="PF13579"/>
    </source>
</evidence>
<dbReference type="CDD" id="cd03794">
    <property type="entry name" value="GT4_WbuB-like"/>
    <property type="match status" value="1"/>
</dbReference>
<organism evidence="2 3">
    <name type="scientific">Roseicella aerolata</name>
    <dbReference type="NCBI Taxonomy" id="2883479"/>
    <lineage>
        <taxon>Bacteria</taxon>
        <taxon>Pseudomonadati</taxon>
        <taxon>Pseudomonadota</taxon>
        <taxon>Alphaproteobacteria</taxon>
        <taxon>Acetobacterales</taxon>
        <taxon>Roseomonadaceae</taxon>
        <taxon>Roseicella</taxon>
    </lineage>
</organism>
<evidence type="ECO:0000313" key="2">
    <source>
        <dbReference type="EMBL" id="MCB4824518.1"/>
    </source>
</evidence>
<dbReference type="InterPro" id="IPR028098">
    <property type="entry name" value="Glyco_trans_4-like_N"/>
</dbReference>
<proteinExistence type="predicted"/>
<dbReference type="AlphaFoldDB" id="A0A9X1IJH7"/>
<keyword evidence="3" id="KW-1185">Reference proteome</keyword>
<dbReference type="PANTHER" id="PTHR45947:SF3">
    <property type="entry name" value="SULFOQUINOVOSYL TRANSFERASE SQD2"/>
    <property type="match status" value="1"/>
</dbReference>
<protein>
    <submittedName>
        <fullName evidence="2">Glycosyltransferase family 4 protein</fullName>
    </submittedName>
</protein>
<dbReference type="EMBL" id="JAJAQI010000045">
    <property type="protein sequence ID" value="MCB4824518.1"/>
    <property type="molecule type" value="Genomic_DNA"/>
</dbReference>
<accession>A0A9X1IJH7</accession>
<comment type="caution">
    <text evidence="2">The sequence shown here is derived from an EMBL/GenBank/DDBJ whole genome shotgun (WGS) entry which is preliminary data.</text>
</comment>
<evidence type="ECO:0000313" key="3">
    <source>
        <dbReference type="Proteomes" id="UP001139311"/>
    </source>
</evidence>
<dbReference type="Pfam" id="PF13579">
    <property type="entry name" value="Glyco_trans_4_4"/>
    <property type="match status" value="1"/>
</dbReference>
<dbReference type="Proteomes" id="UP001139311">
    <property type="component" value="Unassembled WGS sequence"/>
</dbReference>
<dbReference type="GO" id="GO:0016758">
    <property type="term" value="F:hexosyltransferase activity"/>
    <property type="evidence" value="ECO:0007669"/>
    <property type="project" value="TreeGrafter"/>
</dbReference>